<dbReference type="EMBL" id="JBIRGH010000020">
    <property type="protein sequence ID" value="MFH8588057.1"/>
    <property type="molecule type" value="Genomic_DNA"/>
</dbReference>
<keyword evidence="1" id="KW-1133">Transmembrane helix</keyword>
<keyword evidence="1" id="KW-0472">Membrane</keyword>
<dbReference type="GeneID" id="97379219"/>
<proteinExistence type="predicted"/>
<comment type="caution">
    <text evidence="2">The sequence shown here is derived from an EMBL/GenBank/DDBJ whole genome shotgun (WGS) entry which is preliminary data.</text>
</comment>
<keyword evidence="1" id="KW-0812">Transmembrane</keyword>
<keyword evidence="3" id="KW-1185">Reference proteome</keyword>
<sequence>MSLYSTAQPLVSLAEAGEGGNHASLSPFVTGGGALIALLLLLWIVTRFNRDR</sequence>
<protein>
    <submittedName>
        <fullName evidence="2">Uncharacterized protein</fullName>
    </submittedName>
</protein>
<name>A0ABW7RJV8_9ACTN</name>
<feature type="transmembrane region" description="Helical" evidence="1">
    <location>
        <begin position="26"/>
        <end position="45"/>
    </location>
</feature>
<accession>A0ABW7RJV8</accession>
<evidence type="ECO:0000313" key="3">
    <source>
        <dbReference type="Proteomes" id="UP001610990"/>
    </source>
</evidence>
<evidence type="ECO:0000256" key="1">
    <source>
        <dbReference type="SAM" id="Phobius"/>
    </source>
</evidence>
<reference evidence="2 3" key="1">
    <citation type="submission" date="2024-10" db="EMBL/GenBank/DDBJ databases">
        <title>The Natural Products Discovery Center: Release of the First 8490 Sequenced Strains for Exploring Actinobacteria Biosynthetic Diversity.</title>
        <authorList>
            <person name="Kalkreuter E."/>
            <person name="Kautsar S.A."/>
            <person name="Yang D."/>
            <person name="Bader C.D."/>
            <person name="Teijaro C.N."/>
            <person name="Fluegel L."/>
            <person name="Davis C.M."/>
            <person name="Simpson J.R."/>
            <person name="Lauterbach L."/>
            <person name="Steele A.D."/>
            <person name="Gui C."/>
            <person name="Meng S."/>
            <person name="Li G."/>
            <person name="Viehrig K."/>
            <person name="Ye F."/>
            <person name="Su P."/>
            <person name="Kiefer A.F."/>
            <person name="Nichols A."/>
            <person name="Cepeda A.J."/>
            <person name="Yan W."/>
            <person name="Fan B."/>
            <person name="Jiang Y."/>
            <person name="Adhikari A."/>
            <person name="Zheng C.-J."/>
            <person name="Schuster L."/>
            <person name="Cowan T.M."/>
            <person name="Smanski M.J."/>
            <person name="Chevrette M.G."/>
            <person name="De Carvalho L.P.S."/>
            <person name="Shen B."/>
        </authorList>
    </citation>
    <scope>NUCLEOTIDE SEQUENCE [LARGE SCALE GENOMIC DNA]</scope>
    <source>
        <strain evidence="2 3">NPDC018013</strain>
    </source>
</reference>
<dbReference type="RefSeq" id="WP_165484690.1">
    <property type="nucleotide sequence ID" value="NZ_CP108413.1"/>
</dbReference>
<evidence type="ECO:0000313" key="2">
    <source>
        <dbReference type="EMBL" id="MFH8588057.1"/>
    </source>
</evidence>
<dbReference type="Proteomes" id="UP001610990">
    <property type="component" value="Unassembled WGS sequence"/>
</dbReference>
<gene>
    <name evidence="2" type="ORF">ACH4GP_27270</name>
</gene>
<organism evidence="2 3">
    <name type="scientific">Streptomyces celluloflavus</name>
    <dbReference type="NCBI Taxonomy" id="58344"/>
    <lineage>
        <taxon>Bacteria</taxon>
        <taxon>Bacillati</taxon>
        <taxon>Actinomycetota</taxon>
        <taxon>Actinomycetes</taxon>
        <taxon>Kitasatosporales</taxon>
        <taxon>Streptomycetaceae</taxon>
        <taxon>Streptomyces</taxon>
    </lineage>
</organism>